<dbReference type="AlphaFoldDB" id="A0A8J3MV32"/>
<evidence type="ECO:0008006" key="3">
    <source>
        <dbReference type="Google" id="ProtNLM"/>
    </source>
</evidence>
<sequence>MIDLKITTQNLIYLAFEHPTLLSGIFMTPLLEAHAGGPLQIHLLSQQIRQLEVAVPELLLNQQESILERKVLLQGRGNSIPYLYAEALIVPSALPAPAYARLLQGEEPIGRILQELRLPTFREVIAYGKACLGDLADGKVAEHFEIDLSAEVAFRTLLLYVNQHSQGAAMRITEVVPWIYAYDRQDAATSHAIGGAGLDH</sequence>
<dbReference type="EMBL" id="BNJF01000003">
    <property type="protein sequence ID" value="GHO47248.1"/>
    <property type="molecule type" value="Genomic_DNA"/>
</dbReference>
<reference evidence="1" key="1">
    <citation type="submission" date="2020-10" db="EMBL/GenBank/DDBJ databases">
        <title>Taxonomic study of unclassified bacteria belonging to the class Ktedonobacteria.</title>
        <authorList>
            <person name="Yabe S."/>
            <person name="Wang C.M."/>
            <person name="Zheng Y."/>
            <person name="Sakai Y."/>
            <person name="Cavaletti L."/>
            <person name="Monciardini P."/>
            <person name="Donadio S."/>
        </authorList>
    </citation>
    <scope>NUCLEOTIDE SEQUENCE</scope>
    <source>
        <strain evidence="1">SOSP1-1</strain>
    </source>
</reference>
<dbReference type="InterPro" id="IPR028978">
    <property type="entry name" value="Chorismate_lyase_/UTRA_dom_sf"/>
</dbReference>
<evidence type="ECO:0000313" key="1">
    <source>
        <dbReference type="EMBL" id="GHO47248.1"/>
    </source>
</evidence>
<dbReference type="Gene3D" id="3.40.1410.10">
    <property type="entry name" value="Chorismate lyase-like"/>
    <property type="match status" value="1"/>
</dbReference>
<name>A0A8J3MV32_9CHLR</name>
<dbReference type="RefSeq" id="WP_220196575.1">
    <property type="nucleotide sequence ID" value="NZ_BNJF01000003.1"/>
</dbReference>
<dbReference type="Pfam" id="PF01947">
    <property type="entry name" value="Rv2949c-like"/>
    <property type="match status" value="1"/>
</dbReference>
<proteinExistence type="predicted"/>
<comment type="caution">
    <text evidence="1">The sequence shown here is derived from an EMBL/GenBank/DDBJ whole genome shotgun (WGS) entry which is preliminary data.</text>
</comment>
<dbReference type="Proteomes" id="UP000612362">
    <property type="component" value="Unassembled WGS sequence"/>
</dbReference>
<gene>
    <name evidence="1" type="ORF">KSX_54110</name>
</gene>
<evidence type="ECO:0000313" key="2">
    <source>
        <dbReference type="Proteomes" id="UP000612362"/>
    </source>
</evidence>
<keyword evidence="2" id="KW-1185">Reference proteome</keyword>
<protein>
    <recommendedName>
        <fullName evidence="3">DUF98 domain-containing protein</fullName>
    </recommendedName>
</protein>
<dbReference type="SUPFAM" id="SSF64288">
    <property type="entry name" value="Chorismate lyase-like"/>
    <property type="match status" value="1"/>
</dbReference>
<accession>A0A8J3MV32</accession>
<dbReference type="InterPro" id="IPR002800">
    <property type="entry name" value="Rv2949c-like"/>
</dbReference>
<organism evidence="1 2">
    <name type="scientific">Ktedonospora formicarum</name>
    <dbReference type="NCBI Taxonomy" id="2778364"/>
    <lineage>
        <taxon>Bacteria</taxon>
        <taxon>Bacillati</taxon>
        <taxon>Chloroflexota</taxon>
        <taxon>Ktedonobacteria</taxon>
        <taxon>Ktedonobacterales</taxon>
        <taxon>Ktedonobacteraceae</taxon>
        <taxon>Ktedonospora</taxon>
    </lineage>
</organism>